<evidence type="ECO:0000313" key="5">
    <source>
        <dbReference type="Proteomes" id="UP000717328"/>
    </source>
</evidence>
<dbReference type="PANTHER" id="PTHR47966:SF51">
    <property type="entry name" value="BETA-SITE APP-CLEAVING ENZYME, ISOFORM A-RELATED"/>
    <property type="match status" value="1"/>
</dbReference>
<comment type="similarity">
    <text evidence="1">Belongs to the peptidase A1 family.</text>
</comment>
<dbReference type="InterPro" id="IPR001461">
    <property type="entry name" value="Aspartic_peptidase_A1"/>
</dbReference>
<sequence>MAANRITPPFYHMVNKRLIDEPIFSLRLGSSEADAGEVVFGGIDRNAYKGEITYVPVRGRGYWEVELQKFSFGDEVIELENTGALIDTGTSLIGMPADIAELLNDQIGATRTWNGYQVDCATVSRLPELSFYFAGKAYPLRASDYIVQVQGVCMSAFTPINGNLPGEHVWVLGESGWSHHSAKPD</sequence>
<evidence type="ECO:0000256" key="1">
    <source>
        <dbReference type="ARBA" id="ARBA00007447"/>
    </source>
</evidence>
<dbReference type="EMBL" id="JABCKI010007838">
    <property type="protein sequence ID" value="KAG5633431.1"/>
    <property type="molecule type" value="Genomic_DNA"/>
</dbReference>
<gene>
    <name evidence="4" type="ORF">H0H81_007856</name>
</gene>
<dbReference type="Gene3D" id="2.40.70.10">
    <property type="entry name" value="Acid Proteases"/>
    <property type="match status" value="1"/>
</dbReference>
<dbReference type="OrthoDB" id="771136at2759"/>
<evidence type="ECO:0000313" key="4">
    <source>
        <dbReference type="EMBL" id="KAG5633431.1"/>
    </source>
</evidence>
<dbReference type="GO" id="GO:0006508">
    <property type="term" value="P:proteolysis"/>
    <property type="evidence" value="ECO:0007669"/>
    <property type="project" value="InterPro"/>
</dbReference>
<dbReference type="AlphaFoldDB" id="A0A9P7K122"/>
<comment type="caution">
    <text evidence="4">The sequence shown here is derived from an EMBL/GenBank/DDBJ whole genome shotgun (WGS) entry which is preliminary data.</text>
</comment>
<keyword evidence="2" id="KW-1015">Disulfide bond</keyword>
<dbReference type="Proteomes" id="UP000717328">
    <property type="component" value="Unassembled WGS sequence"/>
</dbReference>
<evidence type="ECO:0000256" key="2">
    <source>
        <dbReference type="PIRSR" id="PIRSR601461-2"/>
    </source>
</evidence>
<dbReference type="PROSITE" id="PS51767">
    <property type="entry name" value="PEPTIDASE_A1"/>
    <property type="match status" value="1"/>
</dbReference>
<feature type="disulfide bond" evidence="2">
    <location>
        <begin position="120"/>
        <end position="153"/>
    </location>
</feature>
<organism evidence="4 5">
    <name type="scientific">Sphagnurus paluster</name>
    <dbReference type="NCBI Taxonomy" id="117069"/>
    <lineage>
        <taxon>Eukaryota</taxon>
        <taxon>Fungi</taxon>
        <taxon>Dikarya</taxon>
        <taxon>Basidiomycota</taxon>
        <taxon>Agaricomycotina</taxon>
        <taxon>Agaricomycetes</taxon>
        <taxon>Agaricomycetidae</taxon>
        <taxon>Agaricales</taxon>
        <taxon>Tricholomatineae</taxon>
        <taxon>Lyophyllaceae</taxon>
        <taxon>Sphagnurus</taxon>
    </lineage>
</organism>
<dbReference type="PANTHER" id="PTHR47966">
    <property type="entry name" value="BETA-SITE APP-CLEAVING ENZYME, ISOFORM A-RELATED"/>
    <property type="match status" value="1"/>
</dbReference>
<accession>A0A9P7K122</accession>
<dbReference type="Pfam" id="PF00026">
    <property type="entry name" value="Asp"/>
    <property type="match status" value="1"/>
</dbReference>
<reference evidence="4" key="1">
    <citation type="submission" date="2021-02" db="EMBL/GenBank/DDBJ databases">
        <authorList>
            <person name="Nieuwenhuis M."/>
            <person name="Van De Peppel L.J.J."/>
        </authorList>
    </citation>
    <scope>NUCLEOTIDE SEQUENCE</scope>
    <source>
        <strain evidence="4">D49</strain>
    </source>
</reference>
<feature type="domain" description="Peptidase A1" evidence="3">
    <location>
        <begin position="1"/>
        <end position="185"/>
    </location>
</feature>
<dbReference type="GO" id="GO:0004190">
    <property type="term" value="F:aspartic-type endopeptidase activity"/>
    <property type="evidence" value="ECO:0007669"/>
    <property type="project" value="InterPro"/>
</dbReference>
<dbReference type="InterPro" id="IPR021109">
    <property type="entry name" value="Peptidase_aspartic_dom_sf"/>
</dbReference>
<evidence type="ECO:0000259" key="3">
    <source>
        <dbReference type="PROSITE" id="PS51767"/>
    </source>
</evidence>
<protein>
    <recommendedName>
        <fullName evidence="3">Peptidase A1 domain-containing protein</fullName>
    </recommendedName>
</protein>
<dbReference type="InterPro" id="IPR033121">
    <property type="entry name" value="PEPTIDASE_A1"/>
</dbReference>
<proteinExistence type="inferred from homology"/>
<dbReference type="PRINTS" id="PR00792">
    <property type="entry name" value="PEPSIN"/>
</dbReference>
<reference evidence="4" key="2">
    <citation type="submission" date="2021-10" db="EMBL/GenBank/DDBJ databases">
        <title>Phylogenomics reveals ancestral predisposition of the termite-cultivated fungus Termitomyces towards a domesticated lifestyle.</title>
        <authorList>
            <person name="Auxier B."/>
            <person name="Grum-Grzhimaylo A."/>
            <person name="Cardenas M.E."/>
            <person name="Lodge J.D."/>
            <person name="Laessoe T."/>
            <person name="Pedersen O."/>
            <person name="Smith M.E."/>
            <person name="Kuyper T.W."/>
            <person name="Franco-Molano E.A."/>
            <person name="Baroni T.J."/>
            <person name="Aanen D.K."/>
        </authorList>
    </citation>
    <scope>NUCLEOTIDE SEQUENCE</scope>
    <source>
        <strain evidence="4">D49</strain>
    </source>
</reference>
<keyword evidence="5" id="KW-1185">Reference proteome</keyword>
<name>A0A9P7K122_9AGAR</name>
<dbReference type="SUPFAM" id="SSF50630">
    <property type="entry name" value="Acid proteases"/>
    <property type="match status" value="1"/>
</dbReference>